<dbReference type="SUPFAM" id="SSF48452">
    <property type="entry name" value="TPR-like"/>
    <property type="match status" value="1"/>
</dbReference>
<name>A0ABT6XBX3_9GAMM</name>
<keyword evidence="3" id="KW-0732">Signal</keyword>
<evidence type="ECO:0000313" key="5">
    <source>
        <dbReference type="Proteomes" id="UP001321580"/>
    </source>
</evidence>
<organism evidence="4 5">
    <name type="scientific">Lysobacter stagni</name>
    <dbReference type="NCBI Taxonomy" id="3045172"/>
    <lineage>
        <taxon>Bacteria</taxon>
        <taxon>Pseudomonadati</taxon>
        <taxon>Pseudomonadota</taxon>
        <taxon>Gammaproteobacteria</taxon>
        <taxon>Lysobacterales</taxon>
        <taxon>Lysobacteraceae</taxon>
        <taxon>Lysobacter</taxon>
    </lineage>
</organism>
<dbReference type="InterPro" id="IPR011990">
    <property type="entry name" value="TPR-like_helical_dom_sf"/>
</dbReference>
<proteinExistence type="predicted"/>
<accession>A0ABT6XBX3</accession>
<sequence length="647" mass="72141">MRCASIIVLGLALVVLPGVRPCAAADAQPAVGAQDPYFGEALYNAYQGHWFEALQRLDTELAQHYRVDDQRLDSLYPLIGHAEFSVGDFELNYRMHHRAGRAIKAVLEADVEDLVRNEAAFRLARIHFQKGQPQDAMEALGRIHGEVPKDIRDEIEFLRANAFLAMGQPAEAAAVLKKLLDADGLQGFAGYNYGIALLQDGKTAEGQQQLAKAGEPNRSDTAAVVGIRDKANMVLGRLMLEAKDYGNAQRYFDRVSLDGPYSNQALLSAGWADAMAGNFERALVPWNLLATRDSTDSAVQEAKLALPHAYGKLNLHGRAAVLYDDALNSFGAELVKLDASTRSVQEGRFLEALVREEIHQDALWVVKLRDLPGAPETFYLTKLMASHDFQTALQNYLDLEDLRRKLESWQTSFDAYDDLIGQRRAYYEPLLPGIDATFRELDAQYKLRREQRNLLARRLNDQLTAPRPELLATADERIALDHIHATQAAVARLPEAARAEHAQRLERLRGVIAWQLRTEYADRLTVAHEHLAELDIELATLQDRYQSFVRTRQASVHSYMGYDDGIRDLRNRVRDSLERVGQLQKQQGTLIEAVAVAELNARTERLKGYQTQARYAVADSYDRASQAQGGDAPTDASGTPGAAEEGK</sequence>
<comment type="caution">
    <text evidence="4">The sequence shown here is derived from an EMBL/GenBank/DDBJ whole genome shotgun (WGS) entry which is preliminary data.</text>
</comment>
<feature type="chain" id="PRO_5046823118" description="Tetratricopeptide repeat protein" evidence="3">
    <location>
        <begin position="25"/>
        <end position="647"/>
    </location>
</feature>
<dbReference type="InterPro" id="IPR019734">
    <property type="entry name" value="TPR_rpt"/>
</dbReference>
<keyword evidence="1" id="KW-0175">Coiled coil</keyword>
<dbReference type="EMBL" id="JASGBI010000001">
    <property type="protein sequence ID" value="MDI9237642.1"/>
    <property type="molecule type" value="Genomic_DNA"/>
</dbReference>
<feature type="coiled-coil region" evidence="1">
    <location>
        <begin position="531"/>
        <end position="586"/>
    </location>
</feature>
<protein>
    <recommendedName>
        <fullName evidence="6">Tetratricopeptide repeat protein</fullName>
    </recommendedName>
</protein>
<evidence type="ECO:0000313" key="4">
    <source>
        <dbReference type="EMBL" id="MDI9237642.1"/>
    </source>
</evidence>
<evidence type="ECO:0000256" key="2">
    <source>
        <dbReference type="SAM" id="MobiDB-lite"/>
    </source>
</evidence>
<keyword evidence="5" id="KW-1185">Reference proteome</keyword>
<evidence type="ECO:0008006" key="6">
    <source>
        <dbReference type="Google" id="ProtNLM"/>
    </source>
</evidence>
<evidence type="ECO:0000256" key="3">
    <source>
        <dbReference type="SAM" id="SignalP"/>
    </source>
</evidence>
<reference evidence="4 5" key="1">
    <citation type="submission" date="2023-05" db="EMBL/GenBank/DDBJ databases">
        <title>Lysobacter sp. strain LF1 Genome sequencing and assembly.</title>
        <authorList>
            <person name="Jung Y."/>
        </authorList>
    </citation>
    <scope>NUCLEOTIDE SEQUENCE [LARGE SCALE GENOMIC DNA]</scope>
    <source>
        <strain evidence="4 5">LF1</strain>
    </source>
</reference>
<dbReference type="Pfam" id="PF13174">
    <property type="entry name" value="TPR_6"/>
    <property type="match status" value="1"/>
</dbReference>
<gene>
    <name evidence="4" type="ORF">QLQ15_01810</name>
</gene>
<dbReference type="Gene3D" id="1.25.40.10">
    <property type="entry name" value="Tetratricopeptide repeat domain"/>
    <property type="match status" value="2"/>
</dbReference>
<feature type="region of interest" description="Disordered" evidence="2">
    <location>
        <begin position="621"/>
        <end position="647"/>
    </location>
</feature>
<feature type="signal peptide" evidence="3">
    <location>
        <begin position="1"/>
        <end position="24"/>
    </location>
</feature>
<dbReference type="Proteomes" id="UP001321580">
    <property type="component" value="Unassembled WGS sequence"/>
</dbReference>
<dbReference type="RefSeq" id="WP_283211153.1">
    <property type="nucleotide sequence ID" value="NZ_JASGBI010000001.1"/>
</dbReference>
<evidence type="ECO:0000256" key="1">
    <source>
        <dbReference type="SAM" id="Coils"/>
    </source>
</evidence>